<dbReference type="PANTHER" id="PTHR43085">
    <property type="entry name" value="HEXOKINASE FAMILY MEMBER"/>
    <property type="match status" value="1"/>
</dbReference>
<evidence type="ECO:0000313" key="6">
    <source>
        <dbReference type="Proteomes" id="UP000054016"/>
    </source>
</evidence>
<comment type="similarity">
    <text evidence="1">Belongs to the carbohydrate kinase PfkB family.</text>
</comment>
<reference evidence="6" key="1">
    <citation type="submission" date="2015-06" db="EMBL/GenBank/DDBJ databases">
        <title>New insights into the roles of widespread benthic archaea in carbon and nitrogen cycling.</title>
        <authorList>
            <person name="Lazar C.S."/>
            <person name="Baker B.J."/>
            <person name="Seitz K.W."/>
            <person name="Hyde A.S."/>
            <person name="Dick G.J."/>
            <person name="Hinrichs K.-U."/>
            <person name="Teske A.P."/>
        </authorList>
    </citation>
    <scope>NUCLEOTIDE SEQUENCE [LARGE SCALE GENOMIC DNA]</scope>
</reference>
<dbReference type="GO" id="GO:0016301">
    <property type="term" value="F:kinase activity"/>
    <property type="evidence" value="ECO:0007669"/>
    <property type="project" value="UniProtKB-KW"/>
</dbReference>
<feature type="domain" description="Carbohydrate kinase PfkB" evidence="4">
    <location>
        <begin position="10"/>
        <end position="286"/>
    </location>
</feature>
<dbReference type="SUPFAM" id="SSF53613">
    <property type="entry name" value="Ribokinase-like"/>
    <property type="match status" value="1"/>
</dbReference>
<evidence type="ECO:0000313" key="5">
    <source>
        <dbReference type="EMBL" id="KON31859.1"/>
    </source>
</evidence>
<gene>
    <name evidence="5" type="ORF">AC478_01965</name>
</gene>
<dbReference type="EMBL" id="LFWV01000021">
    <property type="protein sequence ID" value="KON31859.1"/>
    <property type="molecule type" value="Genomic_DNA"/>
</dbReference>
<dbReference type="Gene3D" id="3.40.1190.20">
    <property type="match status" value="1"/>
</dbReference>
<dbReference type="InterPro" id="IPR050306">
    <property type="entry name" value="PfkB_Carbo_kinase"/>
</dbReference>
<dbReference type="PROSITE" id="PS00584">
    <property type="entry name" value="PFKB_KINASES_2"/>
    <property type="match status" value="1"/>
</dbReference>
<organism evidence="5 6">
    <name type="scientific">miscellaneous Crenarchaeota group-1 archaeon SG8-32-3</name>
    <dbReference type="NCBI Taxonomy" id="1685125"/>
    <lineage>
        <taxon>Archaea</taxon>
        <taxon>Candidatus Bathyarchaeota</taxon>
        <taxon>MCG-1</taxon>
    </lineage>
</organism>
<evidence type="ECO:0000259" key="4">
    <source>
        <dbReference type="Pfam" id="PF00294"/>
    </source>
</evidence>
<comment type="caution">
    <text evidence="5">The sequence shown here is derived from an EMBL/GenBank/DDBJ whole genome shotgun (WGS) entry which is preliminary data.</text>
</comment>
<name>A0A0M0BTQ8_9ARCH</name>
<dbReference type="InterPro" id="IPR029056">
    <property type="entry name" value="Ribokinase-like"/>
</dbReference>
<sequence>MEKQTFDVAVVGHFAIDTICLLSRSAPFVVLGGSVTYVSFVTKRLDGTVSVISKVGGDFPQAYLWWLREEGIDLSGVVKLKKKGTTRFDLKYSKDLSKRTLKLQSKAAPIKLSNLPKSLQAKAVHIAPIAGEISYEVVKKLKGCAEVLSLDPQGLLRRFGKTGKVTSSSSVDKRLFSLVNIYKSSLEEITALTGESDINAAIKAIHDFGVKTVIVTLGSQGAVLSVEKTVYNIPPCSSRVYVDPTGAGDAFMGGFLTEYTRQKDSFWCACVGSAAASLVIEGIGPTFFGEKEEIYQRARSVYEKEIKP</sequence>
<protein>
    <recommendedName>
        <fullName evidence="4">Carbohydrate kinase PfkB domain-containing protein</fullName>
    </recommendedName>
</protein>
<evidence type="ECO:0000256" key="3">
    <source>
        <dbReference type="ARBA" id="ARBA00022777"/>
    </source>
</evidence>
<evidence type="ECO:0000256" key="1">
    <source>
        <dbReference type="ARBA" id="ARBA00010688"/>
    </source>
</evidence>
<accession>A0A0M0BTQ8</accession>
<dbReference type="Proteomes" id="UP000054016">
    <property type="component" value="Unassembled WGS sequence"/>
</dbReference>
<evidence type="ECO:0000256" key="2">
    <source>
        <dbReference type="ARBA" id="ARBA00022679"/>
    </source>
</evidence>
<keyword evidence="2" id="KW-0808">Transferase</keyword>
<dbReference type="AlphaFoldDB" id="A0A0M0BTQ8"/>
<dbReference type="InterPro" id="IPR002173">
    <property type="entry name" value="Carboh/pur_kinase_PfkB_CS"/>
</dbReference>
<dbReference type="Pfam" id="PF00294">
    <property type="entry name" value="PfkB"/>
    <property type="match status" value="1"/>
</dbReference>
<dbReference type="InterPro" id="IPR011611">
    <property type="entry name" value="PfkB_dom"/>
</dbReference>
<keyword evidence="3" id="KW-0418">Kinase</keyword>
<proteinExistence type="inferred from homology"/>
<dbReference type="PANTHER" id="PTHR43085:SF57">
    <property type="entry name" value="CARBOHYDRATE KINASE PFKB DOMAIN-CONTAINING PROTEIN"/>
    <property type="match status" value="1"/>
</dbReference>